<feature type="transmembrane region" description="Helical" evidence="5">
    <location>
        <begin position="286"/>
        <end position="307"/>
    </location>
</feature>
<protein>
    <submittedName>
        <fullName evidence="6">MFS transporter, UMF1 family</fullName>
    </submittedName>
</protein>
<dbReference type="AlphaFoldDB" id="A0A285P429"/>
<feature type="transmembrane region" description="Helical" evidence="5">
    <location>
        <begin position="12"/>
        <end position="32"/>
    </location>
</feature>
<evidence type="ECO:0000313" key="7">
    <source>
        <dbReference type="Proteomes" id="UP000218627"/>
    </source>
</evidence>
<organism evidence="6 7">
    <name type="scientific">Hydrogenobacter hydrogenophilus</name>
    <dbReference type="NCBI Taxonomy" id="35835"/>
    <lineage>
        <taxon>Bacteria</taxon>
        <taxon>Pseudomonadati</taxon>
        <taxon>Aquificota</taxon>
        <taxon>Aquificia</taxon>
        <taxon>Aquificales</taxon>
        <taxon>Aquificaceae</taxon>
        <taxon>Hydrogenobacter</taxon>
    </lineage>
</organism>
<feature type="transmembrane region" description="Helical" evidence="5">
    <location>
        <begin position="232"/>
        <end position="250"/>
    </location>
</feature>
<feature type="transmembrane region" description="Helical" evidence="5">
    <location>
        <begin position="128"/>
        <end position="148"/>
    </location>
</feature>
<keyword evidence="4 5" id="KW-0472">Membrane</keyword>
<keyword evidence="7" id="KW-1185">Reference proteome</keyword>
<feature type="transmembrane region" description="Helical" evidence="5">
    <location>
        <begin position="44"/>
        <end position="61"/>
    </location>
</feature>
<evidence type="ECO:0000256" key="4">
    <source>
        <dbReference type="ARBA" id="ARBA00023136"/>
    </source>
</evidence>
<feature type="transmembrane region" description="Helical" evidence="5">
    <location>
        <begin position="328"/>
        <end position="345"/>
    </location>
</feature>
<gene>
    <name evidence="6" type="ORF">SAMN06265353_1502</name>
</gene>
<name>A0A285P429_9AQUI</name>
<dbReference type="InterPro" id="IPR036259">
    <property type="entry name" value="MFS_trans_sf"/>
</dbReference>
<evidence type="ECO:0000256" key="3">
    <source>
        <dbReference type="ARBA" id="ARBA00022989"/>
    </source>
</evidence>
<dbReference type="OrthoDB" id="11140at2"/>
<feature type="transmembrane region" description="Helical" evidence="5">
    <location>
        <begin position="73"/>
        <end position="91"/>
    </location>
</feature>
<reference evidence="7" key="1">
    <citation type="submission" date="2017-09" db="EMBL/GenBank/DDBJ databases">
        <authorList>
            <person name="Varghese N."/>
            <person name="Submissions S."/>
        </authorList>
    </citation>
    <scope>NUCLEOTIDE SEQUENCE [LARGE SCALE GENOMIC DNA]</scope>
    <source>
        <strain evidence="7">DSM 2913</strain>
    </source>
</reference>
<feature type="transmembrane region" description="Helical" evidence="5">
    <location>
        <begin position="262"/>
        <end position="280"/>
    </location>
</feature>
<dbReference type="EMBL" id="OBEN01000010">
    <property type="protein sequence ID" value="SNZ16027.1"/>
    <property type="molecule type" value="Genomic_DNA"/>
</dbReference>
<dbReference type="Gene3D" id="1.20.1250.20">
    <property type="entry name" value="MFS general substrate transporter like domains"/>
    <property type="match status" value="1"/>
</dbReference>
<evidence type="ECO:0000313" key="6">
    <source>
        <dbReference type="EMBL" id="SNZ16027.1"/>
    </source>
</evidence>
<dbReference type="SUPFAM" id="SSF103473">
    <property type="entry name" value="MFS general substrate transporter"/>
    <property type="match status" value="1"/>
</dbReference>
<dbReference type="GO" id="GO:0022857">
    <property type="term" value="F:transmembrane transporter activity"/>
    <property type="evidence" value="ECO:0007669"/>
    <property type="project" value="InterPro"/>
</dbReference>
<feature type="transmembrane region" description="Helical" evidence="5">
    <location>
        <begin position="196"/>
        <end position="220"/>
    </location>
</feature>
<sequence>MRRKLDILSFALYDAGETILSALVYSTFFPLFITKYIDTKMYSVFYGSAFLMSFIVALHLGKLADSRGIRKHFFALFSLLTALFCALLTLLTNMPWIALFVYSLMAISHQQALVFYNSMLLSFEKRGIASGLGVSVGYISSAFTLLFLAKEMHIPKVFLYASLLFVLLSTPALFFLKNPPYREKVSLREVFKDKKFMLAIISILSLTEVANTLIAMMGIYLKKVYGLEDENIYKVIGLSALGGVMGGVLFGKLSDKIQAHKLFPMGFFLWSFFLIILYFAPKGAILPVGFLAGLSLAHLWTTSRLFIMEKFPQTQVSVRLSFLSLTERIASTTGLFTWSLFLYITGDDYRLSALFMLVFPTMGYVVFRSVKFKGES</sequence>
<dbReference type="PANTHER" id="PTHR23519:SF1">
    <property type="entry name" value="AUTOPHAGY-RELATED PROTEIN 22"/>
    <property type="match status" value="1"/>
</dbReference>
<dbReference type="GO" id="GO:0012505">
    <property type="term" value="C:endomembrane system"/>
    <property type="evidence" value="ECO:0007669"/>
    <property type="project" value="UniProtKB-SubCell"/>
</dbReference>
<evidence type="ECO:0000256" key="5">
    <source>
        <dbReference type="SAM" id="Phobius"/>
    </source>
</evidence>
<keyword evidence="2 5" id="KW-0812">Transmembrane</keyword>
<feature type="transmembrane region" description="Helical" evidence="5">
    <location>
        <begin position="154"/>
        <end position="176"/>
    </location>
</feature>
<evidence type="ECO:0000256" key="2">
    <source>
        <dbReference type="ARBA" id="ARBA00022692"/>
    </source>
</evidence>
<feature type="transmembrane region" description="Helical" evidence="5">
    <location>
        <begin position="351"/>
        <end position="370"/>
    </location>
</feature>
<feature type="transmembrane region" description="Helical" evidence="5">
    <location>
        <begin position="97"/>
        <end position="116"/>
    </location>
</feature>
<keyword evidence="3 5" id="KW-1133">Transmembrane helix</keyword>
<proteinExistence type="predicted"/>
<dbReference type="Proteomes" id="UP000218627">
    <property type="component" value="Unassembled WGS sequence"/>
</dbReference>
<dbReference type="InterPro" id="IPR011701">
    <property type="entry name" value="MFS"/>
</dbReference>
<accession>A0A285P429</accession>
<dbReference type="PANTHER" id="PTHR23519">
    <property type="entry name" value="AUTOPHAGY-RELATED PROTEIN 22"/>
    <property type="match status" value="1"/>
</dbReference>
<evidence type="ECO:0000256" key="1">
    <source>
        <dbReference type="ARBA" id="ARBA00004127"/>
    </source>
</evidence>
<comment type="subcellular location">
    <subcellularLocation>
        <location evidence="1">Endomembrane system</location>
        <topology evidence="1">Multi-pass membrane protein</topology>
    </subcellularLocation>
</comment>
<dbReference type="Pfam" id="PF07690">
    <property type="entry name" value="MFS_1"/>
    <property type="match status" value="1"/>
</dbReference>
<dbReference type="InterPro" id="IPR050495">
    <property type="entry name" value="ATG22/LtaA_families"/>
</dbReference>